<feature type="transmembrane region" description="Helical" evidence="7">
    <location>
        <begin position="294"/>
        <end position="312"/>
    </location>
</feature>
<evidence type="ECO:0000256" key="4">
    <source>
        <dbReference type="ARBA" id="ARBA00022692"/>
    </source>
</evidence>
<dbReference type="CDD" id="cd06173">
    <property type="entry name" value="MFS_MefA_like"/>
    <property type="match status" value="1"/>
</dbReference>
<keyword evidence="3" id="KW-1003">Cell membrane</keyword>
<sequence length="433" mass="45651">MRALHLSRFSSLRAFGHRDFVHVWSGALVSNIGTWMETLALGVFVTTVTGRAEATGSIAALTYLPAVVLSPVGGALADRFDRRAYLAVGTLVQALLAGILTVLAFTGTLSVPAVAVISFLNGCTNTLVNPAFSALISQVVPPEDLHSAVSLNSAQYNLGRIIGPSLAAVVLATGGPAWALLVNTLSFLAVLVALWRVQPQGRVSTQRPEELWPGIVRGARVARDDAGIFLVMVGTFAVSALVAPFIGLVPVFAIRVFNQGAAATSLLVAAQGVGAVCAAVMLGPVVERLGRRRVMEWSLLLIGPVAALYWLAPTLHLAALAIVGLGALYMASLTGLNTCTQLRVPRELQARISSLYSMMLGVGYAVGVWFQGTLADRIGVRFVTASCAVFFLALVLTLRLLRPRAFEATEAPSAFFHPGRQSPSVHIEGSGDF</sequence>
<feature type="transmembrane region" description="Helical" evidence="7">
    <location>
        <begin position="21"/>
        <end position="45"/>
    </location>
</feature>
<feature type="transmembrane region" description="Helical" evidence="7">
    <location>
        <begin position="84"/>
        <end position="105"/>
    </location>
</feature>
<evidence type="ECO:0000256" key="1">
    <source>
        <dbReference type="ARBA" id="ARBA00004651"/>
    </source>
</evidence>
<organism evidence="9 10">
    <name type="scientific">Archangium minus</name>
    <dbReference type="NCBI Taxonomy" id="83450"/>
    <lineage>
        <taxon>Bacteria</taxon>
        <taxon>Pseudomonadati</taxon>
        <taxon>Myxococcota</taxon>
        <taxon>Myxococcia</taxon>
        <taxon>Myxococcales</taxon>
        <taxon>Cystobacterineae</taxon>
        <taxon>Archangiaceae</taxon>
        <taxon>Archangium</taxon>
    </lineage>
</organism>
<accession>A0ABY9X9R7</accession>
<dbReference type="InterPro" id="IPR036259">
    <property type="entry name" value="MFS_trans_sf"/>
</dbReference>
<dbReference type="InterPro" id="IPR005829">
    <property type="entry name" value="Sugar_transporter_CS"/>
</dbReference>
<feature type="transmembrane region" description="Helical" evidence="7">
    <location>
        <begin position="352"/>
        <end position="372"/>
    </location>
</feature>
<feature type="transmembrane region" description="Helical" evidence="7">
    <location>
        <begin position="177"/>
        <end position="197"/>
    </location>
</feature>
<proteinExistence type="predicted"/>
<evidence type="ECO:0000313" key="10">
    <source>
        <dbReference type="Proteomes" id="UP001611383"/>
    </source>
</evidence>
<dbReference type="PROSITE" id="PS00216">
    <property type="entry name" value="SUGAR_TRANSPORT_1"/>
    <property type="match status" value="1"/>
</dbReference>
<keyword evidence="10" id="KW-1185">Reference proteome</keyword>
<dbReference type="PANTHER" id="PTHR23513:SF11">
    <property type="entry name" value="STAPHYLOFERRIN A TRANSPORTER"/>
    <property type="match status" value="1"/>
</dbReference>
<dbReference type="EMBL" id="CP043494">
    <property type="protein sequence ID" value="WNG52153.1"/>
    <property type="molecule type" value="Genomic_DNA"/>
</dbReference>
<dbReference type="Proteomes" id="UP001611383">
    <property type="component" value="Chromosome"/>
</dbReference>
<keyword evidence="4 7" id="KW-0812">Transmembrane</keyword>
<feature type="transmembrane region" description="Helical" evidence="7">
    <location>
        <begin position="318"/>
        <end position="340"/>
    </location>
</feature>
<evidence type="ECO:0000256" key="5">
    <source>
        <dbReference type="ARBA" id="ARBA00022989"/>
    </source>
</evidence>
<keyword evidence="5 7" id="KW-1133">Transmembrane helix</keyword>
<dbReference type="SUPFAM" id="SSF103473">
    <property type="entry name" value="MFS general substrate transporter"/>
    <property type="match status" value="1"/>
</dbReference>
<protein>
    <submittedName>
        <fullName evidence="9">MFS transporter</fullName>
    </submittedName>
</protein>
<keyword evidence="2" id="KW-0813">Transport</keyword>
<name>A0ABY9X9R7_9BACT</name>
<dbReference type="InterPro" id="IPR010290">
    <property type="entry name" value="TM_effector"/>
</dbReference>
<reference evidence="9 10" key="1">
    <citation type="submission" date="2019-08" db="EMBL/GenBank/DDBJ databases">
        <title>Archangium and Cystobacter genomes.</title>
        <authorList>
            <person name="Chen I.-C.K."/>
            <person name="Wielgoss S."/>
        </authorList>
    </citation>
    <scope>NUCLEOTIDE SEQUENCE [LARGE SCALE GENOMIC DNA]</scope>
    <source>
        <strain evidence="9 10">Cbm 6</strain>
    </source>
</reference>
<feature type="transmembrane region" description="Helical" evidence="7">
    <location>
        <begin position="378"/>
        <end position="398"/>
    </location>
</feature>
<evidence type="ECO:0000256" key="2">
    <source>
        <dbReference type="ARBA" id="ARBA00022448"/>
    </source>
</evidence>
<feature type="transmembrane region" description="Helical" evidence="7">
    <location>
        <begin position="57"/>
        <end position="77"/>
    </location>
</feature>
<evidence type="ECO:0000256" key="6">
    <source>
        <dbReference type="ARBA" id="ARBA00023136"/>
    </source>
</evidence>
<feature type="transmembrane region" description="Helical" evidence="7">
    <location>
        <begin position="260"/>
        <end position="282"/>
    </location>
</feature>
<comment type="subcellular location">
    <subcellularLocation>
        <location evidence="1">Cell membrane</location>
        <topology evidence="1">Multi-pass membrane protein</topology>
    </subcellularLocation>
</comment>
<feature type="transmembrane region" description="Helical" evidence="7">
    <location>
        <begin position="227"/>
        <end position="254"/>
    </location>
</feature>
<evidence type="ECO:0000256" key="3">
    <source>
        <dbReference type="ARBA" id="ARBA00022475"/>
    </source>
</evidence>
<gene>
    <name evidence="9" type="ORF">F0U60_00120</name>
</gene>
<keyword evidence="6 7" id="KW-0472">Membrane</keyword>
<dbReference type="PROSITE" id="PS50850">
    <property type="entry name" value="MFS"/>
    <property type="match status" value="1"/>
</dbReference>
<feature type="domain" description="Major facilitator superfamily (MFS) profile" evidence="8">
    <location>
        <begin position="19"/>
        <end position="405"/>
    </location>
</feature>
<dbReference type="InterPro" id="IPR020846">
    <property type="entry name" value="MFS_dom"/>
</dbReference>
<evidence type="ECO:0000313" key="9">
    <source>
        <dbReference type="EMBL" id="WNG52153.1"/>
    </source>
</evidence>
<evidence type="ECO:0000259" key="8">
    <source>
        <dbReference type="PROSITE" id="PS50850"/>
    </source>
</evidence>
<dbReference type="RefSeq" id="WP_395825906.1">
    <property type="nucleotide sequence ID" value="NZ_CP043494.1"/>
</dbReference>
<dbReference type="Pfam" id="PF05977">
    <property type="entry name" value="MFS_3"/>
    <property type="match status" value="1"/>
</dbReference>
<dbReference type="PANTHER" id="PTHR23513">
    <property type="entry name" value="INTEGRAL MEMBRANE EFFLUX PROTEIN-RELATED"/>
    <property type="match status" value="1"/>
</dbReference>
<dbReference type="Gene3D" id="1.20.1250.20">
    <property type="entry name" value="MFS general substrate transporter like domains"/>
    <property type="match status" value="2"/>
</dbReference>
<evidence type="ECO:0000256" key="7">
    <source>
        <dbReference type="SAM" id="Phobius"/>
    </source>
</evidence>